<evidence type="ECO:0000313" key="2">
    <source>
        <dbReference type="Proteomes" id="UP000735302"/>
    </source>
</evidence>
<dbReference type="EMBL" id="BLXT01000977">
    <property type="protein sequence ID" value="GFN82362.1"/>
    <property type="molecule type" value="Genomic_DNA"/>
</dbReference>
<keyword evidence="1" id="KW-0132">Cell division</keyword>
<dbReference type="AlphaFoldDB" id="A0AAV3YJ20"/>
<dbReference type="GO" id="GO:0051301">
    <property type="term" value="P:cell division"/>
    <property type="evidence" value="ECO:0007669"/>
    <property type="project" value="UniProtKB-KW"/>
</dbReference>
<keyword evidence="1" id="KW-0131">Cell cycle</keyword>
<dbReference type="Proteomes" id="UP000735302">
    <property type="component" value="Unassembled WGS sequence"/>
</dbReference>
<accession>A0AAV3YJ20</accession>
<keyword evidence="2" id="KW-1185">Reference proteome</keyword>
<comment type="caution">
    <text evidence="1">The sequence shown here is derived from an EMBL/GenBank/DDBJ whole genome shotgun (WGS) entry which is preliminary data.</text>
</comment>
<organism evidence="1 2">
    <name type="scientific">Plakobranchus ocellatus</name>
    <dbReference type="NCBI Taxonomy" id="259542"/>
    <lineage>
        <taxon>Eukaryota</taxon>
        <taxon>Metazoa</taxon>
        <taxon>Spiralia</taxon>
        <taxon>Lophotrochozoa</taxon>
        <taxon>Mollusca</taxon>
        <taxon>Gastropoda</taxon>
        <taxon>Heterobranchia</taxon>
        <taxon>Euthyneura</taxon>
        <taxon>Panpulmonata</taxon>
        <taxon>Sacoglossa</taxon>
        <taxon>Placobranchoidea</taxon>
        <taxon>Plakobranchidae</taxon>
        <taxon>Plakobranchus</taxon>
    </lineage>
</organism>
<name>A0AAV3YJ20_9GAST</name>
<gene>
    <name evidence="1" type="ORF">PoB_000886800</name>
</gene>
<proteinExistence type="predicted"/>
<evidence type="ECO:0000313" key="1">
    <source>
        <dbReference type="EMBL" id="GFN82362.1"/>
    </source>
</evidence>
<protein>
    <submittedName>
        <fullName evidence="1">Cell division control protein 42 homolog</fullName>
    </submittedName>
</protein>
<reference evidence="1 2" key="1">
    <citation type="journal article" date="2021" name="Elife">
        <title>Chloroplast acquisition without the gene transfer in kleptoplastic sea slugs, Plakobranchus ocellatus.</title>
        <authorList>
            <person name="Maeda T."/>
            <person name="Takahashi S."/>
            <person name="Yoshida T."/>
            <person name="Shimamura S."/>
            <person name="Takaki Y."/>
            <person name="Nagai Y."/>
            <person name="Toyoda A."/>
            <person name="Suzuki Y."/>
            <person name="Arimoto A."/>
            <person name="Ishii H."/>
            <person name="Satoh N."/>
            <person name="Nishiyama T."/>
            <person name="Hasebe M."/>
            <person name="Maruyama T."/>
            <person name="Minagawa J."/>
            <person name="Obokata J."/>
            <person name="Shigenobu S."/>
        </authorList>
    </citation>
    <scope>NUCLEOTIDE SEQUENCE [LARGE SCALE GENOMIC DNA]</scope>
</reference>
<sequence length="104" mass="11933">MTRHSYKKRTVQPKQTAKRSDQLDISIDGIYLKQISYLKYLCIIFKKIANWIEKSKPIANNVSFDLAPILQHSNILMRTTAKLSNTIFLPLCHTSARRGPLNSS</sequence>